<dbReference type="EMBL" id="JBIMZQ010000012">
    <property type="protein sequence ID" value="KAL3668221.1"/>
    <property type="molecule type" value="Genomic_DNA"/>
</dbReference>
<organism evidence="1 2">
    <name type="scientific">Phytophthora oleae</name>
    <dbReference type="NCBI Taxonomy" id="2107226"/>
    <lineage>
        <taxon>Eukaryota</taxon>
        <taxon>Sar</taxon>
        <taxon>Stramenopiles</taxon>
        <taxon>Oomycota</taxon>
        <taxon>Peronosporomycetes</taxon>
        <taxon>Peronosporales</taxon>
        <taxon>Peronosporaceae</taxon>
        <taxon>Phytophthora</taxon>
    </lineage>
</organism>
<comment type="caution">
    <text evidence="1">The sequence shown here is derived from an EMBL/GenBank/DDBJ whole genome shotgun (WGS) entry which is preliminary data.</text>
</comment>
<evidence type="ECO:0000313" key="1">
    <source>
        <dbReference type="EMBL" id="KAL3668221.1"/>
    </source>
</evidence>
<dbReference type="AlphaFoldDB" id="A0ABD3FPI0"/>
<evidence type="ECO:0000313" key="2">
    <source>
        <dbReference type="Proteomes" id="UP001632037"/>
    </source>
</evidence>
<accession>A0ABD3FPI0</accession>
<keyword evidence="2" id="KW-1185">Reference proteome</keyword>
<reference evidence="1 2" key="1">
    <citation type="submission" date="2024-09" db="EMBL/GenBank/DDBJ databases">
        <title>Genome sequencing and assembly of Phytophthora oleae, isolate VK10A, causative agent of rot of olive drupes.</title>
        <authorList>
            <person name="Conti Taguali S."/>
            <person name="Riolo M."/>
            <person name="La Spada F."/>
            <person name="Cacciola S.O."/>
            <person name="Dionisio G."/>
        </authorList>
    </citation>
    <scope>NUCLEOTIDE SEQUENCE [LARGE SCALE GENOMIC DNA]</scope>
    <source>
        <strain evidence="1 2">VK10A</strain>
    </source>
</reference>
<proteinExistence type="predicted"/>
<name>A0ABD3FPI0_9STRA</name>
<gene>
    <name evidence="1" type="ORF">V7S43_007081</name>
</gene>
<dbReference type="Proteomes" id="UP001632037">
    <property type="component" value="Unassembled WGS sequence"/>
</dbReference>
<sequence length="100" mass="10547">MGATLSSVPLQPALEPAALLTTEAGVIIRIPDPAGGTSTYEHNSRISAAPLKMVAEESQMKKQEAHVAAVVRPGERNQALKGRILYLKKVAGSSSKQVEV</sequence>
<protein>
    <submittedName>
        <fullName evidence="1">Uncharacterized protein</fullName>
    </submittedName>
</protein>